<dbReference type="PANTHER" id="PTHR13191:SF0">
    <property type="entry name" value="RIBOSOMAL RNA-PROCESSING PROTEIN 7 HOMOLOG A-RELATED"/>
    <property type="match status" value="1"/>
</dbReference>
<evidence type="ECO:0000313" key="6">
    <source>
        <dbReference type="Proteomes" id="UP001327560"/>
    </source>
</evidence>
<gene>
    <name evidence="5" type="ORF">Cni_G00136</name>
</gene>
<feature type="domain" description="Ribosomal RNA-processing protein 7 C-terminal" evidence="4">
    <location>
        <begin position="226"/>
        <end position="349"/>
    </location>
</feature>
<dbReference type="GO" id="GO:0000028">
    <property type="term" value="P:ribosomal small subunit assembly"/>
    <property type="evidence" value="ECO:0007669"/>
    <property type="project" value="TreeGrafter"/>
</dbReference>
<protein>
    <recommendedName>
        <fullName evidence="4">Ribosomal RNA-processing protein 7 C-terminal domain-containing protein</fullName>
    </recommendedName>
</protein>
<dbReference type="GO" id="GO:0032545">
    <property type="term" value="C:CURI complex"/>
    <property type="evidence" value="ECO:0007669"/>
    <property type="project" value="TreeGrafter"/>
</dbReference>
<keyword evidence="2" id="KW-0175">Coiled coil</keyword>
<dbReference type="Gene3D" id="6.10.250.1770">
    <property type="match status" value="1"/>
</dbReference>
<reference evidence="5 6" key="1">
    <citation type="submission" date="2023-10" db="EMBL/GenBank/DDBJ databases">
        <title>Chromosome-scale genome assembly provides insights into flower coloration mechanisms of Canna indica.</title>
        <authorList>
            <person name="Li C."/>
        </authorList>
    </citation>
    <scope>NUCLEOTIDE SEQUENCE [LARGE SCALE GENOMIC DNA]</scope>
    <source>
        <tissue evidence="5">Flower</tissue>
    </source>
</reference>
<evidence type="ECO:0000256" key="1">
    <source>
        <dbReference type="ARBA" id="ARBA00006110"/>
    </source>
</evidence>
<keyword evidence="6" id="KW-1185">Reference proteome</keyword>
<dbReference type="EMBL" id="CP136890">
    <property type="protein sequence ID" value="WOK91445.1"/>
    <property type="molecule type" value="Genomic_DNA"/>
</dbReference>
<feature type="compositionally biased region" description="Basic residues" evidence="3">
    <location>
        <begin position="156"/>
        <end position="179"/>
    </location>
</feature>
<dbReference type="GO" id="GO:0006364">
    <property type="term" value="P:rRNA processing"/>
    <property type="evidence" value="ECO:0007669"/>
    <property type="project" value="TreeGrafter"/>
</dbReference>
<evidence type="ECO:0000259" key="4">
    <source>
        <dbReference type="Pfam" id="PF12923"/>
    </source>
</evidence>
<dbReference type="InterPro" id="IPR024326">
    <property type="entry name" value="RRP7_C"/>
</dbReference>
<sequence length="349" mass="39970">MGKDKKVEKENKGTKKPLLKLRKKKIKLEDDPNFTNQKVEGADSGARKILKISKEHKKNKAKLVEKKGKLLKRKKRRAENELFIDSGNQHINKDKDSLDLINSGQALENGSVEADSSGVEETYIGESIKTKKAKKAKKSKRNANLDVLENNIKNAGKSKRKNGLHVPKKNKKMSGKSKRKDNLCASEENSKMENFGKVDAVKVDEISSVDEDCSRGMKKWLIDYKESRPGLKILQERIDEFITTYEAQQEQERKEREALAAEGGWTVVVHQKGRKKTTDTESGITVGSVAQAAVLDNMTRKKHKEVPLDFYRFQKREAQRSEVMMLRSKFEQDKKRIQQLRAARKFRPY</sequence>
<dbReference type="GO" id="GO:0034456">
    <property type="term" value="C:UTP-C complex"/>
    <property type="evidence" value="ECO:0007669"/>
    <property type="project" value="TreeGrafter"/>
</dbReference>
<dbReference type="PANTHER" id="PTHR13191">
    <property type="entry name" value="RIBOSOMAL RNA PROCESSING PROTEIN 7-RELATED"/>
    <property type="match status" value="1"/>
</dbReference>
<feature type="coiled-coil region" evidence="2">
    <location>
        <begin position="231"/>
        <end position="262"/>
    </location>
</feature>
<accession>A0AAQ3JLY2</accession>
<dbReference type="CDD" id="cd12951">
    <property type="entry name" value="RRP7_Rrp7A"/>
    <property type="match status" value="1"/>
</dbReference>
<dbReference type="Pfam" id="PF12923">
    <property type="entry name" value="RRP7"/>
    <property type="match status" value="1"/>
</dbReference>
<comment type="similarity">
    <text evidence="1">Belongs to the RRP7 family.</text>
</comment>
<dbReference type="Proteomes" id="UP001327560">
    <property type="component" value="Chromosome 1"/>
</dbReference>
<dbReference type="InterPro" id="IPR040446">
    <property type="entry name" value="RRP7"/>
</dbReference>
<proteinExistence type="inferred from homology"/>
<feature type="region of interest" description="Disordered" evidence="3">
    <location>
        <begin position="129"/>
        <end position="189"/>
    </location>
</feature>
<evidence type="ECO:0000256" key="3">
    <source>
        <dbReference type="SAM" id="MobiDB-lite"/>
    </source>
</evidence>
<evidence type="ECO:0000313" key="5">
    <source>
        <dbReference type="EMBL" id="WOK91445.1"/>
    </source>
</evidence>
<evidence type="ECO:0000256" key="2">
    <source>
        <dbReference type="SAM" id="Coils"/>
    </source>
</evidence>
<feature type="compositionally biased region" description="Basic residues" evidence="3">
    <location>
        <begin position="130"/>
        <end position="141"/>
    </location>
</feature>
<name>A0AAQ3JLY2_9LILI</name>
<organism evidence="5 6">
    <name type="scientific">Canna indica</name>
    <name type="common">Indian-shot</name>
    <dbReference type="NCBI Taxonomy" id="4628"/>
    <lineage>
        <taxon>Eukaryota</taxon>
        <taxon>Viridiplantae</taxon>
        <taxon>Streptophyta</taxon>
        <taxon>Embryophyta</taxon>
        <taxon>Tracheophyta</taxon>
        <taxon>Spermatophyta</taxon>
        <taxon>Magnoliopsida</taxon>
        <taxon>Liliopsida</taxon>
        <taxon>Zingiberales</taxon>
        <taxon>Cannaceae</taxon>
        <taxon>Canna</taxon>
    </lineage>
</organism>
<dbReference type="AlphaFoldDB" id="A0AAQ3JLY2"/>